<evidence type="ECO:0000256" key="2">
    <source>
        <dbReference type="ARBA" id="ARBA00009387"/>
    </source>
</evidence>
<dbReference type="EMBL" id="JAMYZR010000054">
    <property type="protein sequence ID" value="MCP1247156.1"/>
    <property type="molecule type" value="Genomic_DNA"/>
</dbReference>
<dbReference type="PANTHER" id="PTHR37423">
    <property type="entry name" value="SOLUBLE LYTIC MUREIN TRANSGLYCOSYLASE-RELATED"/>
    <property type="match status" value="1"/>
</dbReference>
<gene>
    <name evidence="6" type="ORF">NKW54_14590</name>
</gene>
<dbReference type="InterPro" id="IPR008258">
    <property type="entry name" value="Transglycosylase_SLT_dom_1"/>
</dbReference>
<dbReference type="Proteomes" id="UP001523543">
    <property type="component" value="Unassembled WGS sequence"/>
</dbReference>
<sequence>MIGLLKVVIASGFQERHHARMVRTFLLPGTAHKRKRTLCSLFLGGLATLSACAGPTRSTYRAPGAALNPWGPYIQEASTRFSVPQSWIRAIMQQESGGHQYMHGRPIRSIHGAVGLMQIKPDTYRELAKRYHLGSDPYNPHDNIMAGSGYIRELYDRFGSPGFVAAYNCGPQCEENHRSRGTSLPSYARTYLASVSPHLNDPVPAMTTTTEMAYATAPSAAIPQQVAVPASPPAYRVVAASAPATVAVASTPAASTAGTATAPPLPADDLAPPAPYTSDGDIAVSSAAGTEAAGQALTTPVITPASYTTPTAATVWQQDTGGNAMIQIGAFSTQERALQAAALARQSSGGLASAVNRIELIPTTNGRQIWRTRLAGLSATQTGPICSQLRQQGLSCILVVNQ</sequence>
<evidence type="ECO:0000313" key="7">
    <source>
        <dbReference type="Proteomes" id="UP001523543"/>
    </source>
</evidence>
<dbReference type="Gene3D" id="1.10.530.10">
    <property type="match status" value="1"/>
</dbReference>
<dbReference type="InterPro" id="IPR023346">
    <property type="entry name" value="Lysozyme-like_dom_sf"/>
</dbReference>
<evidence type="ECO:0000313" key="6">
    <source>
        <dbReference type="EMBL" id="MCP1247156.1"/>
    </source>
</evidence>
<dbReference type="PANTHER" id="PTHR37423:SF2">
    <property type="entry name" value="MEMBRANE-BOUND LYTIC MUREIN TRANSGLYCOSYLASE C"/>
    <property type="match status" value="1"/>
</dbReference>
<organism evidence="6 7">
    <name type="scientific">Acetobacter cerevisiae</name>
    <dbReference type="NCBI Taxonomy" id="178900"/>
    <lineage>
        <taxon>Bacteria</taxon>
        <taxon>Pseudomonadati</taxon>
        <taxon>Pseudomonadota</taxon>
        <taxon>Alphaproteobacteria</taxon>
        <taxon>Acetobacterales</taxon>
        <taxon>Acetobacteraceae</taxon>
        <taxon>Acetobacter</taxon>
    </lineage>
</organism>
<feature type="region of interest" description="Disordered" evidence="3">
    <location>
        <begin position="255"/>
        <end position="282"/>
    </location>
</feature>
<feature type="compositionally biased region" description="Low complexity" evidence="3">
    <location>
        <begin position="255"/>
        <end position="271"/>
    </location>
</feature>
<accession>A0ABT1EUU1</accession>
<dbReference type="SUPFAM" id="SSF53955">
    <property type="entry name" value="Lysozyme-like"/>
    <property type="match status" value="1"/>
</dbReference>
<dbReference type="Pfam" id="PF01464">
    <property type="entry name" value="SLT"/>
    <property type="match status" value="1"/>
</dbReference>
<name>A0ABT1EUU1_9PROT</name>
<protein>
    <submittedName>
        <fullName evidence="6">Transglycosylase SLT domain-containing protein</fullName>
    </submittedName>
</protein>
<evidence type="ECO:0000259" key="4">
    <source>
        <dbReference type="Pfam" id="PF01464"/>
    </source>
</evidence>
<dbReference type="CDD" id="cd00254">
    <property type="entry name" value="LT-like"/>
    <property type="match status" value="1"/>
</dbReference>
<comment type="caution">
    <text evidence="6">The sequence shown here is derived from an EMBL/GenBank/DDBJ whole genome shotgun (WGS) entry which is preliminary data.</text>
</comment>
<dbReference type="Pfam" id="PF05036">
    <property type="entry name" value="SPOR"/>
    <property type="match status" value="1"/>
</dbReference>
<feature type="domain" description="SPOR" evidence="5">
    <location>
        <begin position="321"/>
        <end position="399"/>
    </location>
</feature>
<dbReference type="RefSeq" id="WP_231866220.1">
    <property type="nucleotide sequence ID" value="NZ_JAMYZR010000054.1"/>
</dbReference>
<evidence type="ECO:0000256" key="1">
    <source>
        <dbReference type="ARBA" id="ARBA00007734"/>
    </source>
</evidence>
<comment type="similarity">
    <text evidence="2">Belongs to the virb1 family.</text>
</comment>
<reference evidence="6 7" key="1">
    <citation type="submission" date="2022-06" db="EMBL/GenBank/DDBJ databases">
        <title>Acetobacer genomes from food samples.</title>
        <authorList>
            <person name="Sombolestani A."/>
        </authorList>
    </citation>
    <scope>NUCLEOTIDE SEQUENCE [LARGE SCALE GENOMIC DNA]</scope>
    <source>
        <strain evidence="6 7">R-83281</strain>
    </source>
</reference>
<comment type="similarity">
    <text evidence="1">Belongs to the transglycosylase Slt family.</text>
</comment>
<evidence type="ECO:0000259" key="5">
    <source>
        <dbReference type="Pfam" id="PF05036"/>
    </source>
</evidence>
<proteinExistence type="inferred from homology"/>
<keyword evidence="7" id="KW-1185">Reference proteome</keyword>
<dbReference type="InterPro" id="IPR007730">
    <property type="entry name" value="SPOR-like_dom"/>
</dbReference>
<evidence type="ECO:0000256" key="3">
    <source>
        <dbReference type="SAM" id="MobiDB-lite"/>
    </source>
</evidence>
<feature type="domain" description="Transglycosylase SLT" evidence="4">
    <location>
        <begin position="73"/>
        <end position="179"/>
    </location>
</feature>